<comment type="caution">
    <text evidence="4">The sequence shown here is derived from an EMBL/GenBank/DDBJ whole genome shotgun (WGS) entry which is preliminary data.</text>
</comment>
<feature type="signal peptide" evidence="3">
    <location>
        <begin position="1"/>
        <end position="20"/>
    </location>
</feature>
<feature type="chain" id="PRO_5037722921" evidence="3">
    <location>
        <begin position="21"/>
        <end position="308"/>
    </location>
</feature>
<evidence type="ECO:0000313" key="4">
    <source>
        <dbReference type="EMBL" id="TDH67751.1"/>
    </source>
</evidence>
<reference evidence="4 5" key="1">
    <citation type="journal article" date="2021" name="Genome Biol.">
        <title>AFLAP: assembly-free linkage analysis pipeline using k-mers from genome sequencing data.</title>
        <authorList>
            <person name="Fletcher K."/>
            <person name="Zhang L."/>
            <person name="Gil J."/>
            <person name="Han R."/>
            <person name="Cavanaugh K."/>
            <person name="Michelmore R."/>
        </authorList>
    </citation>
    <scope>NUCLEOTIDE SEQUENCE [LARGE SCALE GENOMIC DNA]</scope>
    <source>
        <strain evidence="4 5">SF5</strain>
    </source>
</reference>
<feature type="region of interest" description="Disordered" evidence="1">
    <location>
        <begin position="216"/>
        <end position="243"/>
    </location>
</feature>
<organism evidence="4 5">
    <name type="scientific">Bremia lactucae</name>
    <name type="common">Lettuce downy mildew</name>
    <dbReference type="NCBI Taxonomy" id="4779"/>
    <lineage>
        <taxon>Eukaryota</taxon>
        <taxon>Sar</taxon>
        <taxon>Stramenopiles</taxon>
        <taxon>Oomycota</taxon>
        <taxon>Peronosporomycetes</taxon>
        <taxon>Peronosporales</taxon>
        <taxon>Peronosporaceae</taxon>
        <taxon>Bremia</taxon>
    </lineage>
</organism>
<evidence type="ECO:0000256" key="2">
    <source>
        <dbReference type="SAM" id="Phobius"/>
    </source>
</evidence>
<keyword evidence="5" id="KW-1185">Reference proteome</keyword>
<dbReference type="KEGG" id="blac:94349067"/>
<name>A0A976FJX4_BRELC</name>
<dbReference type="EMBL" id="SHOA02000003">
    <property type="protein sequence ID" value="TDH67751.1"/>
    <property type="molecule type" value="Genomic_DNA"/>
</dbReference>
<keyword evidence="2" id="KW-0472">Membrane</keyword>
<dbReference type="GeneID" id="94349067"/>
<feature type="transmembrane region" description="Helical" evidence="2">
    <location>
        <begin position="249"/>
        <end position="269"/>
    </location>
</feature>
<keyword evidence="3" id="KW-0732">Signal</keyword>
<dbReference type="Proteomes" id="UP000294530">
    <property type="component" value="Unassembled WGS sequence"/>
</dbReference>
<dbReference type="RefSeq" id="XP_067817250.1">
    <property type="nucleotide sequence ID" value="XM_067963396.1"/>
</dbReference>
<gene>
    <name evidence="4" type="ORF">CCR75_005314</name>
</gene>
<evidence type="ECO:0000313" key="5">
    <source>
        <dbReference type="Proteomes" id="UP000294530"/>
    </source>
</evidence>
<proteinExistence type="predicted"/>
<sequence length="308" mass="32705">MNSHFLFVVMLLLLLDASQAQEDKSTTKLSGQTLDGSMPDNLKFNGTSDGVPIQEINHVKPERAHVDIDLSSQSLSPTSDSSSRTKSTASLRCLHKIAVHTQDVVEVGRHQRAPQVARDIILSTSPRSSFTRIPDFEAAIKTPVSLQPSLSLSSRSDGSSIPLKAIGLSGSGSGSKYSPGTVTLKNEQPALQSTALRLAAFSNQANAGVTPFTTSKKTARVATDRATNHDTITDNDKKHNNSGSGNSNGVSFIVCIVLGVACLISALHVKRNRDASEIEASTHCSPLVLSARTSQVRVIIDGNNIALL</sequence>
<keyword evidence="2" id="KW-1133">Transmembrane helix</keyword>
<protein>
    <submittedName>
        <fullName evidence="4">Uncharacterized protein</fullName>
    </submittedName>
</protein>
<keyword evidence="2" id="KW-0812">Transmembrane</keyword>
<accession>A0A976FJX4</accession>
<dbReference type="AlphaFoldDB" id="A0A976FJX4"/>
<evidence type="ECO:0000256" key="1">
    <source>
        <dbReference type="SAM" id="MobiDB-lite"/>
    </source>
</evidence>
<feature type="compositionally biased region" description="Basic and acidic residues" evidence="1">
    <location>
        <begin position="222"/>
        <end position="239"/>
    </location>
</feature>
<evidence type="ECO:0000256" key="3">
    <source>
        <dbReference type="SAM" id="SignalP"/>
    </source>
</evidence>